<dbReference type="eggNOG" id="ENOG50338MP">
    <property type="taxonomic scope" value="Bacteria"/>
</dbReference>
<dbReference type="AlphaFoldDB" id="Q2SM61"/>
<sequence>MRDVLHRIHRVARLSVAGVFLYHGLVPKILWLSPTELAMIEAQGLGQYAPQIAMAGGVAEILLGLLIALPLRSNLPLLAAGVALVGLLLDVAWFSPGLLTDAFNPVTVNLATLALVWIAWVSKEIQKSPE</sequence>
<name>Q2SM61_HAHCH</name>
<evidence type="ECO:0000313" key="2">
    <source>
        <dbReference type="Proteomes" id="UP000000238"/>
    </source>
</evidence>
<dbReference type="InterPro" id="IPR025695">
    <property type="entry name" value="DoxX-like"/>
</dbReference>
<dbReference type="RefSeq" id="WP_011395336.1">
    <property type="nucleotide sequence ID" value="NC_007645.1"/>
</dbReference>
<dbReference type="HOGENOM" id="CLU_135455_1_0_6"/>
<dbReference type="OrthoDB" id="6199084at2"/>
<organism evidence="1 2">
    <name type="scientific">Hahella chejuensis (strain KCTC 2396)</name>
    <dbReference type="NCBI Taxonomy" id="349521"/>
    <lineage>
        <taxon>Bacteria</taxon>
        <taxon>Pseudomonadati</taxon>
        <taxon>Pseudomonadota</taxon>
        <taxon>Gammaproteobacteria</taxon>
        <taxon>Oceanospirillales</taxon>
        <taxon>Hahellaceae</taxon>
        <taxon>Hahella</taxon>
    </lineage>
</organism>
<proteinExistence type="predicted"/>
<gene>
    <name evidence="1" type="ordered locus">HCH_01400</name>
</gene>
<keyword evidence="2" id="KW-1185">Reference proteome</keyword>
<accession>Q2SM61</accession>
<dbReference type="EMBL" id="CP000155">
    <property type="protein sequence ID" value="ABC28263.1"/>
    <property type="molecule type" value="Genomic_DNA"/>
</dbReference>
<evidence type="ECO:0000313" key="1">
    <source>
        <dbReference type="EMBL" id="ABC28263.1"/>
    </source>
</evidence>
<dbReference type="Pfam" id="PF13781">
    <property type="entry name" value="DoxX_3"/>
    <property type="match status" value="1"/>
</dbReference>
<dbReference type="Proteomes" id="UP000000238">
    <property type="component" value="Chromosome"/>
</dbReference>
<dbReference type="STRING" id="349521.HCH_01400"/>
<dbReference type="KEGG" id="hch:HCH_01400"/>
<evidence type="ECO:0008006" key="3">
    <source>
        <dbReference type="Google" id="ProtNLM"/>
    </source>
</evidence>
<protein>
    <recommendedName>
        <fullName evidence="3">DoxX family protein</fullName>
    </recommendedName>
</protein>
<reference evidence="1 2" key="1">
    <citation type="journal article" date="2005" name="Nucleic Acids Res.">
        <title>Genomic blueprint of Hahella chejuensis, a marine microbe producing an algicidal agent.</title>
        <authorList>
            <person name="Jeong H."/>
            <person name="Yim J.H."/>
            <person name="Lee C."/>
            <person name="Choi S.-H."/>
            <person name="Park Y.K."/>
            <person name="Yoon S.H."/>
            <person name="Hur C.-G."/>
            <person name="Kang H.-Y."/>
            <person name="Kim D."/>
            <person name="Lee H.H."/>
            <person name="Park K.H."/>
            <person name="Park S.-H."/>
            <person name="Park H.-S."/>
            <person name="Lee H.K."/>
            <person name="Oh T.K."/>
            <person name="Kim J.F."/>
        </authorList>
    </citation>
    <scope>NUCLEOTIDE SEQUENCE [LARGE SCALE GENOMIC DNA]</scope>
    <source>
        <strain evidence="1 2">KCTC 2396</strain>
    </source>
</reference>